<dbReference type="GO" id="GO:0047617">
    <property type="term" value="F:fatty acyl-CoA hydrolase activity"/>
    <property type="evidence" value="ECO:0007669"/>
    <property type="project" value="TreeGrafter"/>
</dbReference>
<protein>
    <submittedName>
        <fullName evidence="1">Thioesterase</fullName>
    </submittedName>
</protein>
<dbReference type="RefSeq" id="WP_188448870.1">
    <property type="nucleotide sequence ID" value="NZ_BMFO01000002.1"/>
</dbReference>
<proteinExistence type="predicted"/>
<dbReference type="InterPro" id="IPR029069">
    <property type="entry name" value="HotDog_dom_sf"/>
</dbReference>
<dbReference type="PANTHER" id="PTHR31793:SF24">
    <property type="entry name" value="LONG-CHAIN ACYL-COA THIOESTERASE FADM"/>
    <property type="match status" value="1"/>
</dbReference>
<dbReference type="Proteomes" id="UP000632858">
    <property type="component" value="Unassembled WGS sequence"/>
</dbReference>
<reference evidence="1" key="1">
    <citation type="journal article" date="2014" name="Int. J. Syst. Evol. Microbiol.">
        <title>Complete genome sequence of Corynebacterium casei LMG S-19264T (=DSM 44701T), isolated from a smear-ripened cheese.</title>
        <authorList>
            <consortium name="US DOE Joint Genome Institute (JGI-PGF)"/>
            <person name="Walter F."/>
            <person name="Albersmeier A."/>
            <person name="Kalinowski J."/>
            <person name="Ruckert C."/>
        </authorList>
    </citation>
    <scope>NUCLEOTIDE SEQUENCE</scope>
    <source>
        <strain evidence="1">CGMCC 1.12726</strain>
    </source>
</reference>
<evidence type="ECO:0000313" key="1">
    <source>
        <dbReference type="EMBL" id="GGF91871.1"/>
    </source>
</evidence>
<gene>
    <name evidence="1" type="ORF">GCM10010960_12230</name>
</gene>
<sequence length="130" mass="14689">MNPIFSHRLEVRWREMDALGHVNNAQYLSYVEETRVQWFNAAQTDWQAQASAPIVAAIHVDFRRPIHWPESIAVHLYADKRGGRSATIGHRIVSAGDPDIVYAEGYTVLVWVGRDGKTVELPDYIAGLFG</sequence>
<reference evidence="1" key="2">
    <citation type="submission" date="2020-09" db="EMBL/GenBank/DDBJ databases">
        <authorList>
            <person name="Sun Q."/>
            <person name="Zhou Y."/>
        </authorList>
    </citation>
    <scope>NUCLEOTIDE SEQUENCE</scope>
    <source>
        <strain evidence="1">CGMCC 1.12726</strain>
    </source>
</reference>
<dbReference type="SUPFAM" id="SSF54637">
    <property type="entry name" value="Thioesterase/thiol ester dehydrase-isomerase"/>
    <property type="match status" value="1"/>
</dbReference>
<evidence type="ECO:0000313" key="2">
    <source>
        <dbReference type="Proteomes" id="UP000632858"/>
    </source>
</evidence>
<dbReference type="CDD" id="cd00586">
    <property type="entry name" value="4HBT"/>
    <property type="match status" value="1"/>
</dbReference>
<dbReference type="AlphaFoldDB" id="A0A917FNL9"/>
<dbReference type="InterPro" id="IPR050563">
    <property type="entry name" value="4-hydroxybenzoyl-CoA_TE"/>
</dbReference>
<dbReference type="EMBL" id="BMFO01000002">
    <property type="protein sequence ID" value="GGF91871.1"/>
    <property type="molecule type" value="Genomic_DNA"/>
</dbReference>
<dbReference type="PANTHER" id="PTHR31793">
    <property type="entry name" value="4-HYDROXYBENZOYL-COA THIOESTERASE FAMILY MEMBER"/>
    <property type="match status" value="1"/>
</dbReference>
<organism evidence="1 2">
    <name type="scientific">Arenimonas maotaiensis</name>
    <dbReference type="NCBI Taxonomy" id="1446479"/>
    <lineage>
        <taxon>Bacteria</taxon>
        <taxon>Pseudomonadati</taxon>
        <taxon>Pseudomonadota</taxon>
        <taxon>Gammaproteobacteria</taxon>
        <taxon>Lysobacterales</taxon>
        <taxon>Lysobacteraceae</taxon>
        <taxon>Arenimonas</taxon>
    </lineage>
</organism>
<keyword evidence="2" id="KW-1185">Reference proteome</keyword>
<dbReference type="Pfam" id="PF13279">
    <property type="entry name" value="4HBT_2"/>
    <property type="match status" value="1"/>
</dbReference>
<name>A0A917FNL9_9GAMM</name>
<comment type="caution">
    <text evidence="1">The sequence shown here is derived from an EMBL/GenBank/DDBJ whole genome shotgun (WGS) entry which is preliminary data.</text>
</comment>
<dbReference type="Gene3D" id="3.10.129.10">
    <property type="entry name" value="Hotdog Thioesterase"/>
    <property type="match status" value="1"/>
</dbReference>
<accession>A0A917FNL9</accession>